<reference evidence="1 3" key="1">
    <citation type="journal article" date="2011" name="Nature">
        <title>The Medicago genome provides insight into the evolution of rhizobial symbioses.</title>
        <authorList>
            <person name="Young N.D."/>
            <person name="Debelle F."/>
            <person name="Oldroyd G.E."/>
            <person name="Geurts R."/>
            <person name="Cannon S.B."/>
            <person name="Udvardi M.K."/>
            <person name="Benedito V.A."/>
            <person name="Mayer K.F."/>
            <person name="Gouzy J."/>
            <person name="Schoof H."/>
            <person name="Van de Peer Y."/>
            <person name="Proost S."/>
            <person name="Cook D.R."/>
            <person name="Meyers B.C."/>
            <person name="Spannagl M."/>
            <person name="Cheung F."/>
            <person name="De Mita S."/>
            <person name="Krishnakumar V."/>
            <person name="Gundlach H."/>
            <person name="Zhou S."/>
            <person name="Mudge J."/>
            <person name="Bharti A.K."/>
            <person name="Murray J.D."/>
            <person name="Naoumkina M.A."/>
            <person name="Rosen B."/>
            <person name="Silverstein K.A."/>
            <person name="Tang H."/>
            <person name="Rombauts S."/>
            <person name="Zhao P.X."/>
            <person name="Zhou P."/>
            <person name="Barbe V."/>
            <person name="Bardou P."/>
            <person name="Bechner M."/>
            <person name="Bellec A."/>
            <person name="Berger A."/>
            <person name="Berges H."/>
            <person name="Bidwell S."/>
            <person name="Bisseling T."/>
            <person name="Choisne N."/>
            <person name="Couloux A."/>
            <person name="Denny R."/>
            <person name="Deshpande S."/>
            <person name="Dai X."/>
            <person name="Doyle J.J."/>
            <person name="Dudez A.M."/>
            <person name="Farmer A.D."/>
            <person name="Fouteau S."/>
            <person name="Franken C."/>
            <person name="Gibelin C."/>
            <person name="Gish J."/>
            <person name="Goldstein S."/>
            <person name="Gonzalez A.J."/>
            <person name="Green P.J."/>
            <person name="Hallab A."/>
            <person name="Hartog M."/>
            <person name="Hua A."/>
            <person name="Humphray S.J."/>
            <person name="Jeong D.H."/>
            <person name="Jing Y."/>
            <person name="Jocker A."/>
            <person name="Kenton S.M."/>
            <person name="Kim D.J."/>
            <person name="Klee K."/>
            <person name="Lai H."/>
            <person name="Lang C."/>
            <person name="Lin S."/>
            <person name="Macmil S.L."/>
            <person name="Magdelenat G."/>
            <person name="Matthews L."/>
            <person name="McCorrison J."/>
            <person name="Monaghan E.L."/>
            <person name="Mun J.H."/>
            <person name="Najar F.Z."/>
            <person name="Nicholson C."/>
            <person name="Noirot C."/>
            <person name="O'Bleness M."/>
            <person name="Paule C.R."/>
            <person name="Poulain J."/>
            <person name="Prion F."/>
            <person name="Qin B."/>
            <person name="Qu C."/>
            <person name="Retzel E.F."/>
            <person name="Riddle C."/>
            <person name="Sallet E."/>
            <person name="Samain S."/>
            <person name="Samson N."/>
            <person name="Sanders I."/>
            <person name="Saurat O."/>
            <person name="Scarpelli C."/>
            <person name="Schiex T."/>
            <person name="Segurens B."/>
            <person name="Severin A.J."/>
            <person name="Sherrier D.J."/>
            <person name="Shi R."/>
            <person name="Sims S."/>
            <person name="Singer S.R."/>
            <person name="Sinharoy S."/>
            <person name="Sterck L."/>
            <person name="Viollet A."/>
            <person name="Wang B.B."/>
            <person name="Wang K."/>
            <person name="Wang M."/>
            <person name="Wang X."/>
            <person name="Warfsmann J."/>
            <person name="Weissenbach J."/>
            <person name="White D.D."/>
            <person name="White J.D."/>
            <person name="Wiley G.B."/>
            <person name="Wincker P."/>
            <person name="Xing Y."/>
            <person name="Yang L."/>
            <person name="Yao Z."/>
            <person name="Ying F."/>
            <person name="Zhai J."/>
            <person name="Zhou L."/>
            <person name="Zuber A."/>
            <person name="Denarie J."/>
            <person name="Dixon R.A."/>
            <person name="May G.D."/>
            <person name="Schwartz D.C."/>
            <person name="Rogers J."/>
            <person name="Quetier F."/>
            <person name="Town C.D."/>
            <person name="Roe B.A."/>
        </authorList>
    </citation>
    <scope>NUCLEOTIDE SEQUENCE [LARGE SCALE GENOMIC DNA]</scope>
    <source>
        <strain evidence="1">A17</strain>
        <strain evidence="2 3">cv. Jemalong A17</strain>
    </source>
</reference>
<evidence type="ECO:0000313" key="3">
    <source>
        <dbReference type="Proteomes" id="UP000002051"/>
    </source>
</evidence>
<dbReference type="EMBL" id="CM001220">
    <property type="protein sequence ID" value="KEH29834.1"/>
    <property type="molecule type" value="Genomic_DNA"/>
</dbReference>
<dbReference type="HOGENOM" id="CLU_2430405_0_0_1"/>
<protein>
    <submittedName>
        <fullName evidence="1 2">Uncharacterized protein</fullName>
    </submittedName>
</protein>
<evidence type="ECO:0000313" key="1">
    <source>
        <dbReference type="EMBL" id="KEH29834.1"/>
    </source>
</evidence>
<dbReference type="AlphaFoldDB" id="A0A072UJB0"/>
<dbReference type="Proteomes" id="UP000002051">
    <property type="component" value="Chromosome 4"/>
</dbReference>
<reference evidence="2" key="3">
    <citation type="submission" date="2015-04" db="UniProtKB">
        <authorList>
            <consortium name="EnsemblPlants"/>
        </authorList>
    </citation>
    <scope>IDENTIFICATION</scope>
    <source>
        <strain evidence="2">cv. Jemalong A17</strain>
    </source>
</reference>
<gene>
    <name evidence="1" type="ordered locus">MTR_4g052600</name>
</gene>
<name>A0A072UJB0_MEDTR</name>
<evidence type="ECO:0000313" key="2">
    <source>
        <dbReference type="EnsemblPlants" id="KEH29834"/>
    </source>
</evidence>
<sequence length="91" mass="10278">MLEIQGVGAKLKLRPGFSCCEPLPMLHKSGRGDIIDEEDDEVDGERGKHYMVDVLYDVYKLIFLFFSAVIMLHKSGRGDTIDEEDDEVDGE</sequence>
<organism evidence="1 3">
    <name type="scientific">Medicago truncatula</name>
    <name type="common">Barrel medic</name>
    <name type="synonym">Medicago tribuloides</name>
    <dbReference type="NCBI Taxonomy" id="3880"/>
    <lineage>
        <taxon>Eukaryota</taxon>
        <taxon>Viridiplantae</taxon>
        <taxon>Streptophyta</taxon>
        <taxon>Embryophyta</taxon>
        <taxon>Tracheophyta</taxon>
        <taxon>Spermatophyta</taxon>
        <taxon>Magnoliopsida</taxon>
        <taxon>eudicotyledons</taxon>
        <taxon>Gunneridae</taxon>
        <taxon>Pentapetalae</taxon>
        <taxon>rosids</taxon>
        <taxon>fabids</taxon>
        <taxon>Fabales</taxon>
        <taxon>Fabaceae</taxon>
        <taxon>Papilionoideae</taxon>
        <taxon>50 kb inversion clade</taxon>
        <taxon>NPAAA clade</taxon>
        <taxon>Hologalegina</taxon>
        <taxon>IRL clade</taxon>
        <taxon>Trifolieae</taxon>
        <taxon>Medicago</taxon>
    </lineage>
</organism>
<accession>A0A072UJB0</accession>
<keyword evidence="3" id="KW-1185">Reference proteome</keyword>
<proteinExistence type="predicted"/>
<reference evidence="1 3" key="2">
    <citation type="journal article" date="2014" name="BMC Genomics">
        <title>An improved genome release (version Mt4.0) for the model legume Medicago truncatula.</title>
        <authorList>
            <person name="Tang H."/>
            <person name="Krishnakumar V."/>
            <person name="Bidwell S."/>
            <person name="Rosen B."/>
            <person name="Chan A."/>
            <person name="Zhou S."/>
            <person name="Gentzbittel L."/>
            <person name="Childs K.L."/>
            <person name="Yandell M."/>
            <person name="Gundlach H."/>
            <person name="Mayer K.F."/>
            <person name="Schwartz D.C."/>
            <person name="Town C.D."/>
        </authorList>
    </citation>
    <scope>GENOME REANNOTATION</scope>
    <source>
        <strain evidence="1">A17</strain>
        <strain evidence="2 3">cv. Jemalong A17</strain>
    </source>
</reference>
<dbReference type="EnsemblPlants" id="KEH29834">
    <property type="protein sequence ID" value="KEH29834"/>
    <property type="gene ID" value="MTR_4g052600"/>
</dbReference>